<dbReference type="EMBL" id="BAAAQD010000010">
    <property type="protein sequence ID" value="GAA1529050.1"/>
    <property type="molecule type" value="Genomic_DNA"/>
</dbReference>
<reference evidence="3" key="1">
    <citation type="journal article" date="2019" name="Int. J. Syst. Evol. Microbiol.">
        <title>The Global Catalogue of Microorganisms (GCM) 10K type strain sequencing project: providing services to taxonomists for standard genome sequencing and annotation.</title>
        <authorList>
            <consortium name="The Broad Institute Genomics Platform"/>
            <consortium name="The Broad Institute Genome Sequencing Center for Infectious Disease"/>
            <person name="Wu L."/>
            <person name="Ma J."/>
        </authorList>
    </citation>
    <scope>NUCLEOTIDE SEQUENCE [LARGE SCALE GENOMIC DNA]</scope>
    <source>
        <strain evidence="3">JCM 15933</strain>
    </source>
</reference>
<evidence type="ECO:0000313" key="3">
    <source>
        <dbReference type="Proteomes" id="UP001501470"/>
    </source>
</evidence>
<keyword evidence="1" id="KW-1133">Transmembrane helix</keyword>
<proteinExistence type="predicted"/>
<keyword evidence="3" id="KW-1185">Reference proteome</keyword>
<gene>
    <name evidence="2" type="ORF">GCM10009827_052870</name>
</gene>
<dbReference type="Proteomes" id="UP001501470">
    <property type="component" value="Unassembled WGS sequence"/>
</dbReference>
<name>A0ABP4LQ17_9ACTN</name>
<sequence length="108" mass="11995">MCWHLVTVPARFNRLGRSRDGYMTGMPLDAQPPRRRGTVGHPYSPLNLRLVLATFGLVTSIAFAVLLFRAHLPLPAWAFVVLAAVAAVDLVVVQLRRRARGGHHSLFE</sequence>
<protein>
    <submittedName>
        <fullName evidence="2">Uncharacterized protein</fullName>
    </submittedName>
</protein>
<dbReference type="Pfam" id="PF19870">
    <property type="entry name" value="DUF6343"/>
    <property type="match status" value="1"/>
</dbReference>
<keyword evidence="1" id="KW-0812">Transmembrane</keyword>
<accession>A0ABP4LQ17</accession>
<comment type="caution">
    <text evidence="2">The sequence shown here is derived from an EMBL/GenBank/DDBJ whole genome shotgun (WGS) entry which is preliminary data.</text>
</comment>
<evidence type="ECO:0000256" key="1">
    <source>
        <dbReference type="SAM" id="Phobius"/>
    </source>
</evidence>
<evidence type="ECO:0000313" key="2">
    <source>
        <dbReference type="EMBL" id="GAA1529050.1"/>
    </source>
</evidence>
<feature type="transmembrane region" description="Helical" evidence="1">
    <location>
        <begin position="46"/>
        <end position="68"/>
    </location>
</feature>
<organism evidence="2 3">
    <name type="scientific">Dactylosporangium maewongense</name>
    <dbReference type="NCBI Taxonomy" id="634393"/>
    <lineage>
        <taxon>Bacteria</taxon>
        <taxon>Bacillati</taxon>
        <taxon>Actinomycetota</taxon>
        <taxon>Actinomycetes</taxon>
        <taxon>Micromonosporales</taxon>
        <taxon>Micromonosporaceae</taxon>
        <taxon>Dactylosporangium</taxon>
    </lineage>
</organism>
<feature type="transmembrane region" description="Helical" evidence="1">
    <location>
        <begin position="74"/>
        <end position="93"/>
    </location>
</feature>
<dbReference type="InterPro" id="IPR045924">
    <property type="entry name" value="DUF6343"/>
</dbReference>
<keyword evidence="1" id="KW-0472">Membrane</keyword>